<reference evidence="2 3" key="1">
    <citation type="journal article" date="2019" name="Int. J. Syst. Evol. Microbiol.">
        <title>The Global Catalogue of Microorganisms (GCM) 10K type strain sequencing project: providing services to taxonomists for standard genome sequencing and annotation.</title>
        <authorList>
            <consortium name="The Broad Institute Genomics Platform"/>
            <consortium name="The Broad Institute Genome Sequencing Center for Infectious Disease"/>
            <person name="Wu L."/>
            <person name="Ma J."/>
        </authorList>
    </citation>
    <scope>NUCLEOTIDE SEQUENCE [LARGE SCALE GENOMIC DNA]</scope>
    <source>
        <strain evidence="2 3">JCM 11444</strain>
    </source>
</reference>
<name>A0ABN1QZ88_9ACTN</name>
<accession>A0ABN1QZ88</accession>
<evidence type="ECO:0000256" key="1">
    <source>
        <dbReference type="SAM" id="MobiDB-lite"/>
    </source>
</evidence>
<evidence type="ECO:0000313" key="3">
    <source>
        <dbReference type="Proteomes" id="UP001500418"/>
    </source>
</evidence>
<sequence length="108" mass="11574">MPGADLSAPLEVSRWVVGRLRRRRGWSHAAEPHIDTAAAEPHIDAAPRPFGALPEPQRASSDLLRVPTDGAGRRVTAGLTGHHDRSEVALFSGPVALFHGHRTVAAPR</sequence>
<dbReference type="EMBL" id="BAAAID010000063">
    <property type="protein sequence ID" value="GAA0949586.1"/>
    <property type="molecule type" value="Genomic_DNA"/>
</dbReference>
<protein>
    <submittedName>
        <fullName evidence="2">Uncharacterized protein</fullName>
    </submittedName>
</protein>
<keyword evidence="3" id="KW-1185">Reference proteome</keyword>
<gene>
    <name evidence="2" type="ORF">GCM10009575_071850</name>
</gene>
<dbReference type="Proteomes" id="UP001500418">
    <property type="component" value="Unassembled WGS sequence"/>
</dbReference>
<comment type="caution">
    <text evidence="2">The sequence shown here is derived from an EMBL/GenBank/DDBJ whole genome shotgun (WGS) entry which is preliminary data.</text>
</comment>
<proteinExistence type="predicted"/>
<feature type="region of interest" description="Disordered" evidence="1">
    <location>
        <begin position="45"/>
        <end position="72"/>
    </location>
</feature>
<evidence type="ECO:0000313" key="2">
    <source>
        <dbReference type="EMBL" id="GAA0949586.1"/>
    </source>
</evidence>
<organism evidence="2 3">
    <name type="scientific">Streptomyces rhizosphaericus</name>
    <dbReference type="NCBI Taxonomy" id="114699"/>
    <lineage>
        <taxon>Bacteria</taxon>
        <taxon>Bacillati</taxon>
        <taxon>Actinomycetota</taxon>
        <taxon>Actinomycetes</taxon>
        <taxon>Kitasatosporales</taxon>
        <taxon>Streptomycetaceae</taxon>
        <taxon>Streptomyces</taxon>
        <taxon>Streptomyces violaceusniger group</taxon>
    </lineage>
</organism>